<evidence type="ECO:0000313" key="2">
    <source>
        <dbReference type="EMBL" id="UFP93281.1"/>
    </source>
</evidence>
<proteinExistence type="predicted"/>
<reference evidence="2 3" key="1">
    <citation type="journal article" date="2021" name="Genome Biol. Evol.">
        <title>Complete Genome Sequencing of a Novel Gloeobacter Species from a Waterfall Cave in Mexico.</title>
        <authorList>
            <person name="Saw J.H."/>
            <person name="Cardona T."/>
            <person name="Montejano G."/>
        </authorList>
    </citation>
    <scope>NUCLEOTIDE SEQUENCE [LARGE SCALE GENOMIC DNA]</scope>
    <source>
        <strain evidence="2">MG652769</strain>
    </source>
</reference>
<organism evidence="2 3">
    <name type="scientific">Gloeobacter morelensis MG652769</name>
    <dbReference type="NCBI Taxonomy" id="2781736"/>
    <lineage>
        <taxon>Bacteria</taxon>
        <taxon>Bacillati</taxon>
        <taxon>Cyanobacteriota</taxon>
        <taxon>Cyanophyceae</taxon>
        <taxon>Gloeobacterales</taxon>
        <taxon>Gloeobacteraceae</taxon>
        <taxon>Gloeobacter</taxon>
        <taxon>Gloeobacter morelensis</taxon>
    </lineage>
</organism>
<dbReference type="RefSeq" id="WP_230840284.1">
    <property type="nucleotide sequence ID" value="NZ_CP063845.1"/>
</dbReference>
<dbReference type="EMBL" id="CP063845">
    <property type="protein sequence ID" value="UFP93281.1"/>
    <property type="molecule type" value="Genomic_DNA"/>
</dbReference>
<protein>
    <recommendedName>
        <fullName evidence="4">Amidohydrolase</fullName>
    </recommendedName>
</protein>
<name>A0ABY3PHX5_9CYAN</name>
<dbReference type="Proteomes" id="UP001054846">
    <property type="component" value="Chromosome"/>
</dbReference>
<sequence length="384" mass="42279">MHKKLCVCALTLLTPLAIAGAWRPPLPAAAQSGPTDVLVSGPSEVVDPEFDQQFARFTWNDDQGNVWIGKVDQATGDFLPPAGNNILVDTGAVPVAVSGNGPEWVYTAAGPQIVYTKYGTNGRIAVARARENGSVWSGGIIEDGENRTFPIGSQDRRDPAPRLSYVGRNSAGKQVTLWRELDDAASEAEVPNALPPGGRWVPGRRELVFIGKAGRSRQAFRYDVDSQQLEQLTDDTGQKFNILMWQAPEFDNEYVFFTLTDETSIGVYRQIAGTWTKINTLKPPAAGQYIWSPEVFVHNGKSYIFMVTSTSRDQNSRTVPTDIWMAGIEPDAPFYRQVSDTSLKVRKDPEVFITAQGPYIYYLALPDPQTSTIYRADTGLGPTR</sequence>
<evidence type="ECO:0000256" key="1">
    <source>
        <dbReference type="SAM" id="SignalP"/>
    </source>
</evidence>
<feature type="chain" id="PRO_5047350512" description="Amidohydrolase" evidence="1">
    <location>
        <begin position="20"/>
        <end position="384"/>
    </location>
</feature>
<evidence type="ECO:0008006" key="4">
    <source>
        <dbReference type="Google" id="ProtNLM"/>
    </source>
</evidence>
<dbReference type="Gene3D" id="2.115.10.20">
    <property type="entry name" value="Glycosyl hydrolase domain, family 43"/>
    <property type="match status" value="1"/>
</dbReference>
<keyword evidence="1" id="KW-0732">Signal</keyword>
<dbReference type="InterPro" id="IPR023296">
    <property type="entry name" value="Glyco_hydro_beta-prop_sf"/>
</dbReference>
<keyword evidence="3" id="KW-1185">Reference proteome</keyword>
<feature type="signal peptide" evidence="1">
    <location>
        <begin position="1"/>
        <end position="19"/>
    </location>
</feature>
<dbReference type="SUPFAM" id="SSF69304">
    <property type="entry name" value="Tricorn protease N-terminal domain"/>
    <property type="match status" value="2"/>
</dbReference>
<accession>A0ABY3PHX5</accession>
<evidence type="ECO:0000313" key="3">
    <source>
        <dbReference type="Proteomes" id="UP001054846"/>
    </source>
</evidence>
<gene>
    <name evidence="2" type="ORF">ISF26_15930</name>
</gene>